<evidence type="ECO:0000256" key="2">
    <source>
        <dbReference type="SAM" id="MobiDB-lite"/>
    </source>
</evidence>
<accession>A0A5E4TLE5</accession>
<dbReference type="GO" id="GO:0015627">
    <property type="term" value="C:type II protein secretion system complex"/>
    <property type="evidence" value="ECO:0007669"/>
    <property type="project" value="InterPro"/>
</dbReference>
<name>A0A5E4TLE5_9BURK</name>
<dbReference type="PANTHER" id="PTHR30093:SF47">
    <property type="entry name" value="TYPE IV PILUS NON-CORE MINOR PILIN PILE"/>
    <property type="match status" value="1"/>
</dbReference>
<sequence>MARSIAIGKVGKASRPRIRAVPKMRQRRQRGFTLIELLVVLAIIALLLSIAAPKYFRQYDKARETVMRHNLTVLRHALDDYRDDRGEAPASLDSLVSDRYLKALPLDPITGRTDTWRLVPGDDDQPAEVHSGATGQALDGSDYATW</sequence>
<dbReference type="InterPro" id="IPR045584">
    <property type="entry name" value="Pilin-like"/>
</dbReference>
<dbReference type="GO" id="GO:0015628">
    <property type="term" value="P:protein secretion by the type II secretion system"/>
    <property type="evidence" value="ECO:0007669"/>
    <property type="project" value="InterPro"/>
</dbReference>
<keyword evidence="1" id="KW-0488">Methylation</keyword>
<dbReference type="InterPro" id="IPR012902">
    <property type="entry name" value="N_methyl_site"/>
</dbReference>
<dbReference type="NCBIfam" id="TIGR02532">
    <property type="entry name" value="IV_pilin_GFxxxE"/>
    <property type="match status" value="1"/>
</dbReference>
<reference evidence="3 4" key="1">
    <citation type="submission" date="2019-08" db="EMBL/GenBank/DDBJ databases">
        <authorList>
            <person name="Peeters C."/>
        </authorList>
    </citation>
    <scope>NUCLEOTIDE SEQUENCE [LARGE SCALE GENOMIC DNA]</scope>
    <source>
        <strain evidence="3 4">LMG 31011</strain>
    </source>
</reference>
<organism evidence="3 4">
    <name type="scientific">Pandoraea aquatica</name>
    <dbReference type="NCBI Taxonomy" id="2508290"/>
    <lineage>
        <taxon>Bacteria</taxon>
        <taxon>Pseudomonadati</taxon>
        <taxon>Pseudomonadota</taxon>
        <taxon>Betaproteobacteria</taxon>
        <taxon>Burkholderiales</taxon>
        <taxon>Burkholderiaceae</taxon>
        <taxon>Pandoraea</taxon>
    </lineage>
</organism>
<evidence type="ECO:0000313" key="4">
    <source>
        <dbReference type="Proteomes" id="UP000366819"/>
    </source>
</evidence>
<keyword evidence="4" id="KW-1185">Reference proteome</keyword>
<dbReference type="SUPFAM" id="SSF54523">
    <property type="entry name" value="Pili subunits"/>
    <property type="match status" value="1"/>
</dbReference>
<evidence type="ECO:0000256" key="1">
    <source>
        <dbReference type="ARBA" id="ARBA00022481"/>
    </source>
</evidence>
<dbReference type="EMBL" id="CABPSN010000002">
    <property type="protein sequence ID" value="VVD88092.1"/>
    <property type="molecule type" value="Genomic_DNA"/>
</dbReference>
<dbReference type="Gene3D" id="3.30.700.10">
    <property type="entry name" value="Glycoprotein, Type 4 Pilin"/>
    <property type="match status" value="1"/>
</dbReference>
<dbReference type="AlphaFoldDB" id="A0A5E4TLE5"/>
<feature type="region of interest" description="Disordered" evidence="2">
    <location>
        <begin position="120"/>
        <end position="146"/>
    </location>
</feature>
<dbReference type="InterPro" id="IPR000983">
    <property type="entry name" value="Bac_GSPG_pilin"/>
</dbReference>
<evidence type="ECO:0000313" key="3">
    <source>
        <dbReference type="EMBL" id="VVD88092.1"/>
    </source>
</evidence>
<dbReference type="Proteomes" id="UP000366819">
    <property type="component" value="Unassembled WGS sequence"/>
</dbReference>
<protein>
    <submittedName>
        <fullName evidence="3">Type II secretion system protein G</fullName>
    </submittedName>
</protein>
<proteinExistence type="predicted"/>
<dbReference type="Pfam" id="PF07963">
    <property type="entry name" value="N_methyl"/>
    <property type="match status" value="1"/>
</dbReference>
<dbReference type="PROSITE" id="PS00409">
    <property type="entry name" value="PROKAR_NTER_METHYL"/>
    <property type="match status" value="1"/>
</dbReference>
<dbReference type="PRINTS" id="PR00813">
    <property type="entry name" value="BCTERIALGSPG"/>
</dbReference>
<gene>
    <name evidence="3" type="ORF">PAQ31011_01480</name>
</gene>
<dbReference type="PANTHER" id="PTHR30093">
    <property type="entry name" value="GENERAL SECRETION PATHWAY PROTEIN G"/>
    <property type="match status" value="1"/>
</dbReference>